<evidence type="ECO:0000313" key="2">
    <source>
        <dbReference type="Proteomes" id="UP000305517"/>
    </source>
</evidence>
<comment type="caution">
    <text evidence="1">The sequence shown here is derived from an EMBL/GenBank/DDBJ whole genome shotgun (WGS) entry which is preliminary data.</text>
</comment>
<proteinExistence type="predicted"/>
<organism evidence="1 2">
    <name type="scientific">Hymenobacter jeollabukensis</name>
    <dbReference type="NCBI Taxonomy" id="2025313"/>
    <lineage>
        <taxon>Bacteria</taxon>
        <taxon>Pseudomonadati</taxon>
        <taxon>Bacteroidota</taxon>
        <taxon>Cytophagia</taxon>
        <taxon>Cytophagales</taxon>
        <taxon>Hymenobacteraceae</taxon>
        <taxon>Hymenobacter</taxon>
    </lineage>
</organism>
<keyword evidence="2" id="KW-1185">Reference proteome</keyword>
<dbReference type="EMBL" id="VAJM01000008">
    <property type="protein sequence ID" value="TLM91156.1"/>
    <property type="molecule type" value="Genomic_DNA"/>
</dbReference>
<accession>A0A5R8WNE1</accession>
<reference evidence="1 2" key="1">
    <citation type="submission" date="2019-05" db="EMBL/GenBank/DDBJ databases">
        <title>Hymenobacter edaphi sp. nov., isolated from abandoned arsenic-contaminated farmland soil.</title>
        <authorList>
            <person name="Nie L."/>
        </authorList>
    </citation>
    <scope>NUCLEOTIDE SEQUENCE [LARGE SCALE GENOMIC DNA]</scope>
    <source>
        <strain evidence="1 2">1-3-3-8</strain>
    </source>
</reference>
<dbReference type="OrthoDB" id="9850721at2"/>
<protein>
    <submittedName>
        <fullName evidence="1">Uncharacterized protein</fullName>
    </submittedName>
</protein>
<evidence type="ECO:0000313" key="1">
    <source>
        <dbReference type="EMBL" id="TLM91156.1"/>
    </source>
</evidence>
<dbReference type="AlphaFoldDB" id="A0A5R8WNE1"/>
<sequence>MPGIIAQHRTWRAFGPRTVSSPGCAGPPTTSTQWGWLKRSGPYTLYNAAGQRLTPYQYLYVINDSRERLQVTRRLPDRTIITEWVSPDGTVARSR</sequence>
<dbReference type="Proteomes" id="UP000305517">
    <property type="component" value="Unassembled WGS sequence"/>
</dbReference>
<gene>
    <name evidence="1" type="ORF">FDY95_16305</name>
</gene>
<name>A0A5R8WNE1_9BACT</name>